<evidence type="ECO:0000259" key="1">
    <source>
        <dbReference type="Pfam" id="PF12774"/>
    </source>
</evidence>
<dbReference type="InterPro" id="IPR035699">
    <property type="entry name" value="AAA_6"/>
</dbReference>
<dbReference type="InterPro" id="IPR026983">
    <property type="entry name" value="DHC"/>
</dbReference>
<accession>A0A820S083</accession>
<dbReference type="GO" id="GO:0007018">
    <property type="term" value="P:microtubule-based movement"/>
    <property type="evidence" value="ECO:0007669"/>
    <property type="project" value="InterPro"/>
</dbReference>
<feature type="domain" description="Dynein heavy chain hydrolytic ATP-binding dynein motor region" evidence="1">
    <location>
        <begin position="1"/>
        <end position="86"/>
    </location>
</feature>
<evidence type="ECO:0000313" key="2">
    <source>
        <dbReference type="EMBL" id="CAF4442851.1"/>
    </source>
</evidence>
<dbReference type="GO" id="GO:0005524">
    <property type="term" value="F:ATP binding"/>
    <property type="evidence" value="ECO:0007669"/>
    <property type="project" value="InterPro"/>
</dbReference>
<dbReference type="GO" id="GO:0030286">
    <property type="term" value="C:dynein complex"/>
    <property type="evidence" value="ECO:0007669"/>
    <property type="project" value="InterPro"/>
</dbReference>
<dbReference type="GO" id="GO:0051959">
    <property type="term" value="F:dynein light intermediate chain binding"/>
    <property type="evidence" value="ECO:0007669"/>
    <property type="project" value="InterPro"/>
</dbReference>
<feature type="non-terminal residue" evidence="2">
    <location>
        <position position="86"/>
    </location>
</feature>
<dbReference type="PANTHER" id="PTHR46961">
    <property type="entry name" value="DYNEIN HEAVY CHAIN 1, AXONEMAL-LIKE PROTEIN"/>
    <property type="match status" value="1"/>
</dbReference>
<protein>
    <recommendedName>
        <fullName evidence="1">Dynein heavy chain hydrolytic ATP-binding dynein motor region domain-containing protein</fullName>
    </recommendedName>
</protein>
<feature type="non-terminal residue" evidence="2">
    <location>
        <position position="1"/>
    </location>
</feature>
<gene>
    <name evidence="2" type="ORF">KXQ929_LOCUS53495</name>
</gene>
<dbReference type="EMBL" id="CAJOBB010030309">
    <property type="protein sequence ID" value="CAF4442851.1"/>
    <property type="molecule type" value="Genomic_DNA"/>
</dbReference>
<dbReference type="GO" id="GO:0045505">
    <property type="term" value="F:dynein intermediate chain binding"/>
    <property type="evidence" value="ECO:0007669"/>
    <property type="project" value="InterPro"/>
</dbReference>
<name>A0A820S083_9BILA</name>
<organism evidence="2 3">
    <name type="scientific">Adineta steineri</name>
    <dbReference type="NCBI Taxonomy" id="433720"/>
    <lineage>
        <taxon>Eukaryota</taxon>
        <taxon>Metazoa</taxon>
        <taxon>Spiralia</taxon>
        <taxon>Gnathifera</taxon>
        <taxon>Rotifera</taxon>
        <taxon>Eurotatoria</taxon>
        <taxon>Bdelloidea</taxon>
        <taxon>Adinetida</taxon>
        <taxon>Adinetidae</taxon>
        <taxon>Adineta</taxon>
    </lineage>
</organism>
<dbReference type="AlphaFoldDB" id="A0A820S083"/>
<reference evidence="2" key="1">
    <citation type="submission" date="2021-02" db="EMBL/GenBank/DDBJ databases">
        <authorList>
            <person name="Nowell W R."/>
        </authorList>
    </citation>
    <scope>NUCLEOTIDE SEQUENCE</scope>
</reference>
<comment type="caution">
    <text evidence="2">The sequence shown here is derived from an EMBL/GenBank/DDBJ whole genome shotgun (WGS) entry which is preliminary data.</text>
</comment>
<dbReference type="Gene3D" id="1.10.8.710">
    <property type="match status" value="1"/>
</dbReference>
<dbReference type="Pfam" id="PF12774">
    <property type="entry name" value="AAA_6"/>
    <property type="match status" value="1"/>
</dbReference>
<dbReference type="Proteomes" id="UP000663868">
    <property type="component" value="Unassembled WGS sequence"/>
</dbReference>
<proteinExistence type="predicted"/>
<dbReference type="InterPro" id="IPR043157">
    <property type="entry name" value="Dynein_AAA1S"/>
</dbReference>
<dbReference type="PANTHER" id="PTHR46961:SF19">
    <property type="entry name" value="DYNEIN HEAVY CHAIN 5, AXONEMAL"/>
    <property type="match status" value="1"/>
</dbReference>
<evidence type="ECO:0000313" key="3">
    <source>
        <dbReference type="Proteomes" id="UP000663868"/>
    </source>
</evidence>
<sequence length="86" mass="9782">LRTLGAVKRASKEDSEKTIVMRVLRDMNLSKLVDEDEPLFISLINDLFPNIKLEKEVYVDLETAISKETESAGLICHAPWVLKIIQ</sequence>